<dbReference type="HOGENOM" id="CLU_062592_3_1_11"/>
<keyword evidence="1" id="KW-0378">Hydrolase</keyword>
<dbReference type="SUPFAM" id="SSF63817">
    <property type="entry name" value="Sortase"/>
    <property type="match status" value="1"/>
</dbReference>
<feature type="compositionally biased region" description="Low complexity" evidence="2">
    <location>
        <begin position="51"/>
        <end position="74"/>
    </location>
</feature>
<dbReference type="Proteomes" id="UP000017746">
    <property type="component" value="Chromosome"/>
</dbReference>
<keyword evidence="5" id="KW-1185">Reference proteome</keyword>
<name>U5W090_9ACTN</name>
<dbReference type="Gene3D" id="2.40.260.10">
    <property type="entry name" value="Sortase"/>
    <property type="match status" value="1"/>
</dbReference>
<feature type="region of interest" description="Disordered" evidence="2">
    <location>
        <begin position="51"/>
        <end position="79"/>
    </location>
</feature>
<protein>
    <submittedName>
        <fullName evidence="4">Putative sortase family protein</fullName>
    </submittedName>
</protein>
<dbReference type="PATRIC" id="fig|1246995.3.peg.4232"/>
<feature type="transmembrane region" description="Helical" evidence="3">
    <location>
        <begin position="12"/>
        <end position="31"/>
    </location>
</feature>
<dbReference type="KEGG" id="afs:AFR_20875"/>
<dbReference type="eggNOG" id="COG3764">
    <property type="taxonomic scope" value="Bacteria"/>
</dbReference>
<dbReference type="CDD" id="cd05829">
    <property type="entry name" value="Sortase_F"/>
    <property type="match status" value="1"/>
</dbReference>
<keyword evidence="3" id="KW-1133">Transmembrane helix</keyword>
<dbReference type="InterPro" id="IPR023365">
    <property type="entry name" value="Sortase_dom-sf"/>
</dbReference>
<keyword evidence="3" id="KW-0812">Transmembrane</keyword>
<gene>
    <name evidence="4" type="ORF">AFR_20875</name>
</gene>
<reference evidence="4 5" key="1">
    <citation type="journal article" date="2014" name="J. Biotechnol.">
        <title>Complete genome sequence of the actinobacterium Actinoplanes friuliensis HAG 010964, producer of the lipopeptide antibiotic friulimycin.</title>
        <authorList>
            <person name="Ruckert C."/>
            <person name="Szczepanowski R."/>
            <person name="Albersmeier A."/>
            <person name="Goesmann A."/>
            <person name="Fischer N."/>
            <person name="Steinkamper A."/>
            <person name="Puhler A."/>
            <person name="Biener R."/>
            <person name="Schwartz D."/>
            <person name="Kalinowski J."/>
        </authorList>
    </citation>
    <scope>NUCLEOTIDE SEQUENCE [LARGE SCALE GENOMIC DNA]</scope>
    <source>
        <strain evidence="4 5">DSM 7358</strain>
    </source>
</reference>
<evidence type="ECO:0000256" key="3">
    <source>
        <dbReference type="SAM" id="Phobius"/>
    </source>
</evidence>
<proteinExistence type="predicted"/>
<dbReference type="AlphaFoldDB" id="U5W090"/>
<keyword evidence="3" id="KW-0472">Membrane</keyword>
<dbReference type="STRING" id="1246995.AFR_20875"/>
<dbReference type="EMBL" id="CP006272">
    <property type="protein sequence ID" value="AGZ42447.1"/>
    <property type="molecule type" value="Genomic_DNA"/>
</dbReference>
<evidence type="ECO:0000256" key="2">
    <source>
        <dbReference type="SAM" id="MobiDB-lite"/>
    </source>
</evidence>
<dbReference type="InterPro" id="IPR042001">
    <property type="entry name" value="Sortase_F"/>
</dbReference>
<dbReference type="GO" id="GO:0016787">
    <property type="term" value="F:hydrolase activity"/>
    <property type="evidence" value="ECO:0007669"/>
    <property type="project" value="UniProtKB-KW"/>
</dbReference>
<dbReference type="InterPro" id="IPR005754">
    <property type="entry name" value="Sortase"/>
</dbReference>
<dbReference type="Pfam" id="PF04203">
    <property type="entry name" value="Sortase"/>
    <property type="match status" value="1"/>
</dbReference>
<accession>U5W090</accession>
<evidence type="ECO:0000313" key="5">
    <source>
        <dbReference type="Proteomes" id="UP000017746"/>
    </source>
</evidence>
<evidence type="ECO:0000313" key="4">
    <source>
        <dbReference type="EMBL" id="AGZ42447.1"/>
    </source>
</evidence>
<evidence type="ECO:0000256" key="1">
    <source>
        <dbReference type="ARBA" id="ARBA00022801"/>
    </source>
</evidence>
<organism evidence="4 5">
    <name type="scientific">Actinoplanes friuliensis DSM 7358</name>
    <dbReference type="NCBI Taxonomy" id="1246995"/>
    <lineage>
        <taxon>Bacteria</taxon>
        <taxon>Bacillati</taxon>
        <taxon>Actinomycetota</taxon>
        <taxon>Actinomycetes</taxon>
        <taxon>Micromonosporales</taxon>
        <taxon>Micromonosporaceae</taxon>
        <taxon>Actinoplanes</taxon>
    </lineage>
</organism>
<sequence>MNKTGASFRGRALLLVIAGLVLLIGAGIAWVRTRPEPSVGTAAVVALASAPAPSSSSSSSSSSSPSSARPSPSRKAAGEVVPARLRIPAMKLDATVAAVGVDAKTGDFAVPPSVDRVGWYRFGPGMTADAGSIVVAGHVDSAAQGKGAFFGLDKLSPGDPISLADADGVIREFEVIARERYAKTRIPLDRYFARDGATRLTLITCGGPFDKKTGHYRDNIVVTAQPVG</sequence>